<evidence type="ECO:0000313" key="4">
    <source>
        <dbReference type="Proteomes" id="UP000266723"/>
    </source>
</evidence>
<comment type="caution">
    <text evidence="2">The sequence shown here is derived from an EMBL/GenBank/DDBJ whole genome shotgun (WGS) entry which is preliminary data.</text>
</comment>
<feature type="compositionally biased region" description="Polar residues" evidence="1">
    <location>
        <begin position="14"/>
        <end position="24"/>
    </location>
</feature>
<dbReference type="AlphaFoldDB" id="A0A3N6QHM7"/>
<evidence type="ECO:0000313" key="2">
    <source>
        <dbReference type="EMBL" id="KAF2571115.1"/>
    </source>
</evidence>
<name>A0A3N6QHM7_BRACR</name>
<protein>
    <submittedName>
        <fullName evidence="2">Uncharacterized protein</fullName>
    </submittedName>
</protein>
<feature type="compositionally biased region" description="Basic and acidic residues" evidence="1">
    <location>
        <begin position="1"/>
        <end position="10"/>
    </location>
</feature>
<reference evidence="2" key="1">
    <citation type="submission" date="2019-12" db="EMBL/GenBank/DDBJ databases">
        <title>Genome sequencing and annotation of Brassica cretica.</title>
        <authorList>
            <person name="Studholme D.J."/>
            <person name="Sarris P.F."/>
        </authorList>
    </citation>
    <scope>NUCLEOTIDE SEQUENCE</scope>
    <source>
        <strain evidence="2">PFS-102/07</strain>
        <tissue evidence="2">Leaf</tissue>
    </source>
</reference>
<keyword evidence="4" id="KW-1185">Reference proteome</keyword>
<dbReference type="EMBL" id="QGKV02000759">
    <property type="protein sequence ID" value="KAF3568462.1"/>
    <property type="molecule type" value="Genomic_DNA"/>
</dbReference>
<organism evidence="2">
    <name type="scientific">Brassica cretica</name>
    <name type="common">Mustard</name>
    <dbReference type="NCBI Taxonomy" id="69181"/>
    <lineage>
        <taxon>Eukaryota</taxon>
        <taxon>Viridiplantae</taxon>
        <taxon>Streptophyta</taxon>
        <taxon>Embryophyta</taxon>
        <taxon>Tracheophyta</taxon>
        <taxon>Spermatophyta</taxon>
        <taxon>Magnoliopsida</taxon>
        <taxon>eudicotyledons</taxon>
        <taxon>Gunneridae</taxon>
        <taxon>Pentapetalae</taxon>
        <taxon>rosids</taxon>
        <taxon>malvids</taxon>
        <taxon>Brassicales</taxon>
        <taxon>Brassicaceae</taxon>
        <taxon>Brassiceae</taxon>
        <taxon>Brassica</taxon>
    </lineage>
</organism>
<dbReference type="EMBL" id="QGKY02001015">
    <property type="protein sequence ID" value="KAF2571115.1"/>
    <property type="molecule type" value="Genomic_DNA"/>
</dbReference>
<accession>A0A3N6QHM7</accession>
<dbReference type="Proteomes" id="UP000266723">
    <property type="component" value="Unassembled WGS sequence"/>
</dbReference>
<reference evidence="3 4" key="3">
    <citation type="journal article" date="2020" name="BMC Genomics">
        <title>Intraspecific diversification of the crop wild relative Brassica cretica Lam. using demographic model selection.</title>
        <authorList>
            <person name="Kioukis A."/>
            <person name="Michalopoulou V.A."/>
            <person name="Briers L."/>
            <person name="Pirintsos S."/>
            <person name="Studholme D.J."/>
            <person name="Pavlidis P."/>
            <person name="Sarris P.F."/>
        </authorList>
    </citation>
    <scope>NUCLEOTIDE SEQUENCE [LARGE SCALE GENOMIC DNA]</scope>
    <source>
        <strain evidence="4">cv. PFS-1207/04</strain>
        <strain evidence="3">PFS-1207/04</strain>
    </source>
</reference>
<feature type="compositionally biased region" description="Basic and acidic residues" evidence="1">
    <location>
        <begin position="25"/>
        <end position="44"/>
    </location>
</feature>
<sequence>MSKESEKEMIGESGRQTTRENTSVKTREAPSHKWAERISLHSFDESEADQSSSGVSSTIENIIATSCELPQKFLKEAFLNGLKPEITEGQAILLYWLIMTERDGAET</sequence>
<reference evidence="3" key="2">
    <citation type="submission" date="2019-12" db="EMBL/GenBank/DDBJ databases">
        <authorList>
            <person name="Studholme D.J."/>
            <person name="Sarris P."/>
        </authorList>
    </citation>
    <scope>NUCLEOTIDE SEQUENCE</scope>
    <source>
        <strain evidence="3">PFS-1207/04</strain>
        <tissue evidence="3">Leaf</tissue>
    </source>
</reference>
<proteinExistence type="predicted"/>
<evidence type="ECO:0000313" key="3">
    <source>
        <dbReference type="EMBL" id="KAF3568462.1"/>
    </source>
</evidence>
<feature type="region of interest" description="Disordered" evidence="1">
    <location>
        <begin position="1"/>
        <end position="57"/>
    </location>
</feature>
<gene>
    <name evidence="3" type="ORF">DY000_02014765</name>
    <name evidence="2" type="ORF">F2Q70_00003074</name>
</gene>
<evidence type="ECO:0000256" key="1">
    <source>
        <dbReference type="SAM" id="MobiDB-lite"/>
    </source>
</evidence>